<proteinExistence type="predicted"/>
<feature type="domain" description="Phosphatidylglycerol lysyltransferase C-terminal" evidence="1">
    <location>
        <begin position="21"/>
        <end position="287"/>
    </location>
</feature>
<accession>A0A174ZME8</accession>
<dbReference type="Gene3D" id="3.40.630.30">
    <property type="match status" value="1"/>
</dbReference>
<evidence type="ECO:0000313" key="2">
    <source>
        <dbReference type="EMBL" id="CUQ88525.1"/>
    </source>
</evidence>
<evidence type="ECO:0000259" key="1">
    <source>
        <dbReference type="Pfam" id="PF09924"/>
    </source>
</evidence>
<dbReference type="InterPro" id="IPR024320">
    <property type="entry name" value="LPG_synthase_C"/>
</dbReference>
<dbReference type="STRING" id="39492.ERS852540_01734"/>
<dbReference type="PANTHER" id="PTHR41373:SF1">
    <property type="entry name" value="PHOSPHATIDYLGLYCEROL LYSYLTRANSFERASE C-TERMINAL DOMAIN-CONTAINING PROTEIN"/>
    <property type="match status" value="1"/>
</dbReference>
<dbReference type="PIRSF" id="PIRSF018688">
    <property type="entry name" value="UCP018688"/>
    <property type="match status" value="1"/>
</dbReference>
<name>A0A174ZME8_9FIRM</name>
<dbReference type="SUPFAM" id="SSF55729">
    <property type="entry name" value="Acyl-CoA N-acyltransferases (Nat)"/>
    <property type="match status" value="2"/>
</dbReference>
<protein>
    <submittedName>
        <fullName evidence="2">Uncharacterized conserved protein</fullName>
    </submittedName>
</protein>
<dbReference type="InterPro" id="IPR016181">
    <property type="entry name" value="Acyl_CoA_acyltransferase"/>
</dbReference>
<dbReference type="PANTHER" id="PTHR41373">
    <property type="entry name" value="DUF2156 DOMAIN-CONTAINING PROTEIN"/>
    <property type="match status" value="1"/>
</dbReference>
<dbReference type="InterPro" id="IPR016732">
    <property type="entry name" value="UCP018688"/>
</dbReference>
<evidence type="ECO:0000313" key="3">
    <source>
        <dbReference type="Proteomes" id="UP000095662"/>
    </source>
</evidence>
<reference evidence="2 3" key="1">
    <citation type="submission" date="2015-09" db="EMBL/GenBank/DDBJ databases">
        <authorList>
            <consortium name="Pathogen Informatics"/>
        </authorList>
    </citation>
    <scope>NUCLEOTIDE SEQUENCE [LARGE SCALE GENOMIC DNA]</scope>
    <source>
        <strain evidence="2 3">2789STDY5834928</strain>
    </source>
</reference>
<organism evidence="2 3">
    <name type="scientific">[Eubacterium] siraeum</name>
    <dbReference type="NCBI Taxonomy" id="39492"/>
    <lineage>
        <taxon>Bacteria</taxon>
        <taxon>Bacillati</taxon>
        <taxon>Bacillota</taxon>
        <taxon>Clostridia</taxon>
        <taxon>Eubacteriales</taxon>
        <taxon>Oscillospiraceae</taxon>
        <taxon>Oscillospiraceae incertae sedis</taxon>
    </lineage>
</organism>
<dbReference type="AlphaFoldDB" id="A0A174ZME8"/>
<dbReference type="OrthoDB" id="9765580at2"/>
<dbReference type="EMBL" id="CZBY01000014">
    <property type="protein sequence ID" value="CUQ88525.1"/>
    <property type="molecule type" value="Genomic_DNA"/>
</dbReference>
<dbReference type="Pfam" id="PF09924">
    <property type="entry name" value="LPG_synthase_C"/>
    <property type="match status" value="1"/>
</dbReference>
<dbReference type="Proteomes" id="UP000095662">
    <property type="component" value="Unassembled WGS sequence"/>
</dbReference>
<gene>
    <name evidence="2" type="ORF">ERS852540_01734</name>
</gene>
<sequence length="297" mass="34438">MLELKKIELSDKQWIDPLLKLSDFRGCEYNFTNNFVWSGVYNITVGRFQDFYVSKHGNCFVFPAGKGDTDALLSELKNYCDSTGIPFEFCSMDIKDKQMLEQRYPGMFTFDTSEDLYDYVYQSQSLATLGGKKLHSKRNYINRFKQLNWSFEDITPDNIDECKQMSLEWCRRNDCDKSEDKSEEMCAVGIGLEHFFDLGLVGGILRVDGRIQAFSYGEQQCSDTFVTHVEKAFTDYDGAYPMINYMMANRFCKGLEYISREEDMGEENLRKAKKSYHPCFMVEKFSAVYNAGKGQSE</sequence>